<dbReference type="InterPro" id="IPR046341">
    <property type="entry name" value="SET_dom_sf"/>
</dbReference>
<dbReference type="OrthoDB" id="62495at2759"/>
<dbReference type="GO" id="GO:0032259">
    <property type="term" value="P:methylation"/>
    <property type="evidence" value="ECO:0007669"/>
    <property type="project" value="UniProtKB-KW"/>
</dbReference>
<keyword evidence="5" id="KW-1185">Reference proteome</keyword>
<accession>A0A9Q0N5B9</accession>
<keyword evidence="3" id="KW-0949">S-adenosyl-L-methionine</keyword>
<evidence type="ECO:0000313" key="4">
    <source>
        <dbReference type="EMBL" id="KAJ6643346.1"/>
    </source>
</evidence>
<dbReference type="AlphaFoldDB" id="A0A9Q0N5B9"/>
<gene>
    <name evidence="4" type="ORF">Bhyg_08306</name>
</gene>
<evidence type="ECO:0000256" key="2">
    <source>
        <dbReference type="ARBA" id="ARBA00022679"/>
    </source>
</evidence>
<dbReference type="PANTHER" id="PTHR46165:SF2">
    <property type="entry name" value="SET AND MYND DOMAIN-CONTAINING PROTEIN 4"/>
    <property type="match status" value="1"/>
</dbReference>
<feature type="non-terminal residue" evidence="4">
    <location>
        <position position="1"/>
    </location>
</feature>
<reference evidence="4" key="1">
    <citation type="submission" date="2022-07" db="EMBL/GenBank/DDBJ databases">
        <authorList>
            <person name="Trinca V."/>
            <person name="Uliana J.V.C."/>
            <person name="Torres T.T."/>
            <person name="Ward R.J."/>
            <person name="Monesi N."/>
        </authorList>
    </citation>
    <scope>NUCLEOTIDE SEQUENCE</scope>
    <source>
        <strain evidence="4">HSMRA1968</strain>
        <tissue evidence="4">Whole embryos</tissue>
    </source>
</reference>
<dbReference type="InterPro" id="IPR052097">
    <property type="entry name" value="SET-MYND_domain_protein"/>
</dbReference>
<evidence type="ECO:0000256" key="1">
    <source>
        <dbReference type="ARBA" id="ARBA00022603"/>
    </source>
</evidence>
<keyword evidence="2" id="KW-0808">Transferase</keyword>
<evidence type="ECO:0000313" key="5">
    <source>
        <dbReference type="Proteomes" id="UP001151699"/>
    </source>
</evidence>
<evidence type="ECO:0008006" key="6">
    <source>
        <dbReference type="Google" id="ProtNLM"/>
    </source>
</evidence>
<dbReference type="GO" id="GO:0042826">
    <property type="term" value="F:histone deacetylase binding"/>
    <property type="evidence" value="ECO:0007669"/>
    <property type="project" value="TreeGrafter"/>
</dbReference>
<comment type="caution">
    <text evidence="4">The sequence shown here is derived from an EMBL/GenBank/DDBJ whole genome shotgun (WGS) entry which is preliminary data.</text>
</comment>
<evidence type="ECO:0000256" key="3">
    <source>
        <dbReference type="ARBA" id="ARBA00022691"/>
    </source>
</evidence>
<name>A0A9Q0N5B9_9DIPT</name>
<dbReference type="GO" id="GO:0008168">
    <property type="term" value="F:methyltransferase activity"/>
    <property type="evidence" value="ECO:0007669"/>
    <property type="project" value="UniProtKB-KW"/>
</dbReference>
<proteinExistence type="predicted"/>
<dbReference type="Proteomes" id="UP001151699">
    <property type="component" value="Chromosome B"/>
</dbReference>
<sequence>ICNGHAISDYEIKDVGVFTKAHCITKGKLFTSIESRRRAIKEGDEILNCYGPNHKLISRAERQELLNQQYSFQCNCSSCSGTDENYLNCHIYLCPCGADVPIFNEKSRWWRNSTKESLPKSIICSSCSRLMKLDWIIRFRQAMEEWDCEFDNVEYSAKIDSGFLKVIVEYENACKFCKGDNNSQKVDMSSIIVKYITQYINLPSFRLTRPIAETYERIRNICMNLLRGYEYEFGRHSLEYLSVVAALMDINAIFGQSSEGFMDLNNFNCLSDRTRTIFLNYNKNHVQKFQK</sequence>
<organism evidence="4 5">
    <name type="scientific">Pseudolycoriella hygida</name>
    <dbReference type="NCBI Taxonomy" id="35572"/>
    <lineage>
        <taxon>Eukaryota</taxon>
        <taxon>Metazoa</taxon>
        <taxon>Ecdysozoa</taxon>
        <taxon>Arthropoda</taxon>
        <taxon>Hexapoda</taxon>
        <taxon>Insecta</taxon>
        <taxon>Pterygota</taxon>
        <taxon>Neoptera</taxon>
        <taxon>Endopterygota</taxon>
        <taxon>Diptera</taxon>
        <taxon>Nematocera</taxon>
        <taxon>Sciaroidea</taxon>
        <taxon>Sciaridae</taxon>
        <taxon>Pseudolycoriella</taxon>
    </lineage>
</organism>
<dbReference type="GO" id="GO:0005737">
    <property type="term" value="C:cytoplasm"/>
    <property type="evidence" value="ECO:0007669"/>
    <property type="project" value="TreeGrafter"/>
</dbReference>
<dbReference type="GO" id="GO:0005634">
    <property type="term" value="C:nucleus"/>
    <property type="evidence" value="ECO:0007669"/>
    <property type="project" value="TreeGrafter"/>
</dbReference>
<dbReference type="EMBL" id="WJQU01000002">
    <property type="protein sequence ID" value="KAJ6643346.1"/>
    <property type="molecule type" value="Genomic_DNA"/>
</dbReference>
<protein>
    <recommendedName>
        <fullName evidence="6">SET domain-containing protein</fullName>
    </recommendedName>
</protein>
<dbReference type="Gene3D" id="2.170.270.10">
    <property type="entry name" value="SET domain"/>
    <property type="match status" value="1"/>
</dbReference>
<dbReference type="SUPFAM" id="SSF82199">
    <property type="entry name" value="SET domain"/>
    <property type="match status" value="1"/>
</dbReference>
<keyword evidence="1" id="KW-0489">Methyltransferase</keyword>
<dbReference type="PANTHER" id="PTHR46165">
    <property type="entry name" value="SET AND MYND DOMAIN-CONTAINING PROTEIN 4"/>
    <property type="match status" value="1"/>
</dbReference>